<keyword evidence="3" id="KW-0378">Hydrolase</keyword>
<protein>
    <recommendedName>
        <fullName evidence="2">glutaminase</fullName>
        <ecNumber evidence="2">3.5.1.2</ecNumber>
    </recommendedName>
</protein>
<dbReference type="Proteomes" id="UP000736335">
    <property type="component" value="Unassembled WGS sequence"/>
</dbReference>
<feature type="binding site" evidence="8">
    <location>
        <position position="124"/>
    </location>
    <ligand>
        <name>L-glutamine</name>
        <dbReference type="ChEBI" id="CHEBI:58359"/>
    </ligand>
</feature>
<evidence type="ECO:0000256" key="8">
    <source>
        <dbReference type="PIRSR" id="PIRSR005639-2"/>
    </source>
</evidence>
<dbReference type="PROSITE" id="PS51130">
    <property type="entry name" value="PDXT_SNO_2"/>
    <property type="match status" value="1"/>
</dbReference>
<dbReference type="GO" id="GO:1903600">
    <property type="term" value="C:glutaminase complex"/>
    <property type="evidence" value="ECO:0007669"/>
    <property type="project" value="TreeGrafter"/>
</dbReference>
<evidence type="ECO:0000256" key="7">
    <source>
        <dbReference type="PIRSR" id="PIRSR005639-1"/>
    </source>
</evidence>
<organism evidence="9 10">
    <name type="scientific">Thelephora terrestris</name>
    <dbReference type="NCBI Taxonomy" id="56493"/>
    <lineage>
        <taxon>Eukaryota</taxon>
        <taxon>Fungi</taxon>
        <taxon>Dikarya</taxon>
        <taxon>Basidiomycota</taxon>
        <taxon>Agaricomycotina</taxon>
        <taxon>Agaricomycetes</taxon>
        <taxon>Thelephorales</taxon>
        <taxon>Thelephoraceae</taxon>
        <taxon>Thelephora</taxon>
    </lineage>
</organism>
<dbReference type="PIRSF" id="PIRSF005639">
    <property type="entry name" value="Glut_amidoT_SNO"/>
    <property type="match status" value="1"/>
</dbReference>
<feature type="binding site" evidence="8">
    <location>
        <begin position="63"/>
        <end position="65"/>
    </location>
    <ligand>
        <name>L-glutamine</name>
        <dbReference type="ChEBI" id="CHEBI:58359"/>
    </ligand>
</feature>
<dbReference type="OrthoDB" id="2039at2759"/>
<evidence type="ECO:0000256" key="6">
    <source>
        <dbReference type="ARBA" id="ARBA00049534"/>
    </source>
</evidence>
<dbReference type="GO" id="GO:0042823">
    <property type="term" value="P:pyridoxal phosphate biosynthetic process"/>
    <property type="evidence" value="ECO:0007669"/>
    <property type="project" value="InterPro"/>
</dbReference>
<dbReference type="InterPro" id="IPR029062">
    <property type="entry name" value="Class_I_gatase-like"/>
</dbReference>
<evidence type="ECO:0000256" key="4">
    <source>
        <dbReference type="ARBA" id="ARBA00022962"/>
    </source>
</evidence>
<dbReference type="SUPFAM" id="SSF52317">
    <property type="entry name" value="Class I glutamine amidotransferase-like"/>
    <property type="match status" value="1"/>
</dbReference>
<dbReference type="PROSITE" id="PS01236">
    <property type="entry name" value="PDXT_SNO_1"/>
    <property type="match status" value="1"/>
</dbReference>
<dbReference type="InterPro" id="IPR021196">
    <property type="entry name" value="PdxT/SNO_CS"/>
</dbReference>
<dbReference type="Gene3D" id="3.40.50.880">
    <property type="match status" value="1"/>
</dbReference>
<gene>
    <name evidence="9" type="ORF">BJ322DRAFT_1100817</name>
</gene>
<reference evidence="9" key="1">
    <citation type="journal article" date="2020" name="Nat. Commun.">
        <title>Large-scale genome sequencing of mycorrhizal fungi provides insights into the early evolution of symbiotic traits.</title>
        <authorList>
            <person name="Miyauchi S."/>
            <person name="Kiss E."/>
            <person name="Kuo A."/>
            <person name="Drula E."/>
            <person name="Kohler A."/>
            <person name="Sanchez-Garcia M."/>
            <person name="Morin E."/>
            <person name="Andreopoulos B."/>
            <person name="Barry K.W."/>
            <person name="Bonito G."/>
            <person name="Buee M."/>
            <person name="Carver A."/>
            <person name="Chen C."/>
            <person name="Cichocki N."/>
            <person name="Clum A."/>
            <person name="Culley D."/>
            <person name="Crous P.W."/>
            <person name="Fauchery L."/>
            <person name="Girlanda M."/>
            <person name="Hayes R.D."/>
            <person name="Keri Z."/>
            <person name="LaButti K."/>
            <person name="Lipzen A."/>
            <person name="Lombard V."/>
            <person name="Magnuson J."/>
            <person name="Maillard F."/>
            <person name="Murat C."/>
            <person name="Nolan M."/>
            <person name="Ohm R.A."/>
            <person name="Pangilinan J."/>
            <person name="Pereira M.F."/>
            <person name="Perotto S."/>
            <person name="Peter M."/>
            <person name="Pfister S."/>
            <person name="Riley R."/>
            <person name="Sitrit Y."/>
            <person name="Stielow J.B."/>
            <person name="Szollosi G."/>
            <person name="Zifcakova L."/>
            <person name="Stursova M."/>
            <person name="Spatafora J.W."/>
            <person name="Tedersoo L."/>
            <person name="Vaario L.M."/>
            <person name="Yamada A."/>
            <person name="Yan M."/>
            <person name="Wang P."/>
            <person name="Xu J."/>
            <person name="Bruns T."/>
            <person name="Baldrian P."/>
            <person name="Vilgalys R."/>
            <person name="Dunand C."/>
            <person name="Henrissat B."/>
            <person name="Grigoriev I.V."/>
            <person name="Hibbett D."/>
            <person name="Nagy L.G."/>
            <person name="Martin F.M."/>
        </authorList>
    </citation>
    <scope>NUCLEOTIDE SEQUENCE</scope>
    <source>
        <strain evidence="9">UH-Tt-Lm1</strain>
    </source>
</reference>
<dbReference type="Pfam" id="PF01174">
    <property type="entry name" value="SNO"/>
    <property type="match status" value="2"/>
</dbReference>
<comment type="caution">
    <text evidence="9">The sequence shown here is derived from an EMBL/GenBank/DDBJ whole genome shotgun (WGS) entry which is preliminary data.</text>
</comment>
<dbReference type="PANTHER" id="PTHR31559:SF0">
    <property type="entry name" value="PYRIDOXAL 5'-PHOSPHATE SYNTHASE SUBUNIT SNO1-RELATED"/>
    <property type="match status" value="1"/>
</dbReference>
<dbReference type="GO" id="GO:0004359">
    <property type="term" value="F:glutaminase activity"/>
    <property type="evidence" value="ECO:0007669"/>
    <property type="project" value="UniProtKB-EC"/>
</dbReference>
<name>A0A9P6HAE0_9AGAM</name>
<keyword evidence="4 9" id="KW-0315">Glutamine amidotransferase</keyword>
<dbReference type="GO" id="GO:0005829">
    <property type="term" value="C:cytosol"/>
    <property type="evidence" value="ECO:0007669"/>
    <property type="project" value="TreeGrafter"/>
</dbReference>
<comment type="catalytic activity">
    <reaction evidence="6">
        <text>L-glutamine + H2O = L-glutamate + NH4(+)</text>
        <dbReference type="Rhea" id="RHEA:15889"/>
        <dbReference type="ChEBI" id="CHEBI:15377"/>
        <dbReference type="ChEBI" id="CHEBI:28938"/>
        <dbReference type="ChEBI" id="CHEBI:29985"/>
        <dbReference type="ChEBI" id="CHEBI:58359"/>
        <dbReference type="EC" id="3.5.1.2"/>
    </reaction>
</comment>
<dbReference type="GO" id="GO:0008614">
    <property type="term" value="P:pyridoxine metabolic process"/>
    <property type="evidence" value="ECO:0007669"/>
    <property type="project" value="TreeGrafter"/>
</dbReference>
<keyword evidence="5" id="KW-0456">Lyase</keyword>
<evidence type="ECO:0000256" key="5">
    <source>
        <dbReference type="ARBA" id="ARBA00023239"/>
    </source>
</evidence>
<comment type="similarity">
    <text evidence="1">Belongs to the glutaminase PdxT/SNO family.</text>
</comment>
<feature type="active site" description="Charge relay system" evidence="7">
    <location>
        <position position="219"/>
    </location>
</feature>
<dbReference type="InterPro" id="IPR002161">
    <property type="entry name" value="PdxT/SNO"/>
</dbReference>
<evidence type="ECO:0000313" key="10">
    <source>
        <dbReference type="Proteomes" id="UP000736335"/>
    </source>
</evidence>
<dbReference type="EC" id="3.5.1.2" evidence="2"/>
<dbReference type="CDD" id="cd01749">
    <property type="entry name" value="GATase1_PB"/>
    <property type="match status" value="1"/>
</dbReference>
<sequence>MGKLVENGPKSMVIGILALQGAFVEHQVMLQKLAPSLHVEISVNLVRSIQDLQACDALVIPGGESTTIALLAKHSGLLDPLRDFIKTKPVWGSCAGAILMSRSVTNAKQGGQDLLGGLSVTTVRNGWGSQIESFEAPLVVTSLSQPDRPFQGVFIRAPAVLSIDLAPEDPPLRVIARLPVDLLPNTQSVIQENQGLADHFNPQTVVAFRQGNHLFTSFHPELTKDDRFHDYFVQECVIPSLITNPSSNMLK</sequence>
<proteinExistence type="inferred from homology"/>
<evidence type="ECO:0000256" key="1">
    <source>
        <dbReference type="ARBA" id="ARBA00008345"/>
    </source>
</evidence>
<keyword evidence="10" id="KW-1185">Reference proteome</keyword>
<evidence type="ECO:0000313" key="9">
    <source>
        <dbReference type="EMBL" id="KAF9782076.1"/>
    </source>
</evidence>
<reference evidence="9" key="2">
    <citation type="submission" date="2020-11" db="EMBL/GenBank/DDBJ databases">
        <authorList>
            <consortium name="DOE Joint Genome Institute"/>
            <person name="Kuo A."/>
            <person name="Miyauchi S."/>
            <person name="Kiss E."/>
            <person name="Drula E."/>
            <person name="Kohler A."/>
            <person name="Sanchez-Garcia M."/>
            <person name="Andreopoulos B."/>
            <person name="Barry K.W."/>
            <person name="Bonito G."/>
            <person name="Buee M."/>
            <person name="Carver A."/>
            <person name="Chen C."/>
            <person name="Cichocki N."/>
            <person name="Clum A."/>
            <person name="Culley D."/>
            <person name="Crous P.W."/>
            <person name="Fauchery L."/>
            <person name="Girlanda M."/>
            <person name="Hayes R."/>
            <person name="Keri Z."/>
            <person name="Labutti K."/>
            <person name="Lipzen A."/>
            <person name="Lombard V."/>
            <person name="Magnuson J."/>
            <person name="Maillard F."/>
            <person name="Morin E."/>
            <person name="Murat C."/>
            <person name="Nolan M."/>
            <person name="Ohm R."/>
            <person name="Pangilinan J."/>
            <person name="Pereira M."/>
            <person name="Perotto S."/>
            <person name="Peter M."/>
            <person name="Riley R."/>
            <person name="Sitrit Y."/>
            <person name="Stielow B."/>
            <person name="Szollosi G."/>
            <person name="Zifcakova L."/>
            <person name="Stursova M."/>
            <person name="Spatafora J.W."/>
            <person name="Tedersoo L."/>
            <person name="Vaario L.-M."/>
            <person name="Yamada A."/>
            <person name="Yan M."/>
            <person name="Wang P."/>
            <person name="Xu J."/>
            <person name="Bruns T."/>
            <person name="Baldrian P."/>
            <person name="Vilgalys R."/>
            <person name="Henrissat B."/>
            <person name="Grigoriev I.V."/>
            <person name="Hibbett D."/>
            <person name="Nagy L.G."/>
            <person name="Martin F.M."/>
        </authorList>
    </citation>
    <scope>NUCLEOTIDE SEQUENCE</scope>
    <source>
        <strain evidence="9">UH-Tt-Lm1</strain>
    </source>
</reference>
<evidence type="ECO:0000256" key="3">
    <source>
        <dbReference type="ARBA" id="ARBA00022801"/>
    </source>
</evidence>
<evidence type="ECO:0000256" key="2">
    <source>
        <dbReference type="ARBA" id="ARBA00012918"/>
    </source>
</evidence>
<dbReference type="GO" id="GO:0016829">
    <property type="term" value="F:lyase activity"/>
    <property type="evidence" value="ECO:0007669"/>
    <property type="project" value="UniProtKB-KW"/>
</dbReference>
<dbReference type="HAMAP" id="MF_01615">
    <property type="entry name" value="PdxT"/>
    <property type="match status" value="1"/>
</dbReference>
<dbReference type="PANTHER" id="PTHR31559">
    <property type="entry name" value="PYRIDOXAL 5'-PHOSPHATE SYNTHASE SUBUNIT SNO"/>
    <property type="match status" value="1"/>
</dbReference>
<feature type="binding site" evidence="8">
    <location>
        <begin position="155"/>
        <end position="156"/>
    </location>
    <ligand>
        <name>L-glutamine</name>
        <dbReference type="ChEBI" id="CHEBI:58359"/>
    </ligand>
</feature>
<dbReference type="NCBIfam" id="TIGR03800">
    <property type="entry name" value="PLP_synth_Pdx2"/>
    <property type="match status" value="1"/>
</dbReference>
<dbReference type="EMBL" id="WIUZ02000012">
    <property type="protein sequence ID" value="KAF9782076.1"/>
    <property type="molecule type" value="Genomic_DNA"/>
</dbReference>
<feature type="active site" description="Nucleophile" evidence="7">
    <location>
        <position position="94"/>
    </location>
</feature>
<dbReference type="AlphaFoldDB" id="A0A9P6HAE0"/>
<accession>A0A9P6HAE0</accession>
<feature type="active site" description="Charge relay system" evidence="7">
    <location>
        <position position="221"/>
    </location>
</feature>